<evidence type="ECO:0000256" key="6">
    <source>
        <dbReference type="SAM" id="MobiDB-lite"/>
    </source>
</evidence>
<comment type="caution">
    <text evidence="10">The sequence shown here is derived from an EMBL/GenBank/DDBJ whole genome shotgun (WGS) entry which is preliminary data.</text>
</comment>
<dbReference type="PROSITE" id="PS50110">
    <property type="entry name" value="RESPONSE_REGULATORY"/>
    <property type="match status" value="1"/>
</dbReference>
<evidence type="ECO:0000313" key="10">
    <source>
        <dbReference type="EMBL" id="MBL0371827.1"/>
    </source>
</evidence>
<dbReference type="Pfam" id="PF02518">
    <property type="entry name" value="HATPase_c"/>
    <property type="match status" value="1"/>
</dbReference>
<dbReference type="SMART" id="SM00387">
    <property type="entry name" value="HATPase_c"/>
    <property type="match status" value="1"/>
</dbReference>
<dbReference type="InterPro" id="IPR003594">
    <property type="entry name" value="HATPase_dom"/>
</dbReference>
<evidence type="ECO:0000256" key="4">
    <source>
        <dbReference type="ARBA" id="ARBA00023012"/>
    </source>
</evidence>
<protein>
    <recommendedName>
        <fullName evidence="2">histidine kinase</fullName>
        <ecNumber evidence="2">2.7.13.3</ecNumber>
    </recommendedName>
</protein>
<dbReference type="GO" id="GO:0000155">
    <property type="term" value="F:phosphorelay sensor kinase activity"/>
    <property type="evidence" value="ECO:0007669"/>
    <property type="project" value="InterPro"/>
</dbReference>
<dbReference type="SMART" id="SM00388">
    <property type="entry name" value="HisKA"/>
    <property type="match status" value="1"/>
</dbReference>
<accession>A0A937CPH9</accession>
<dbReference type="PROSITE" id="PS50109">
    <property type="entry name" value="HIS_KIN"/>
    <property type="match status" value="1"/>
</dbReference>
<keyword evidence="7" id="KW-0472">Membrane</keyword>
<dbReference type="CDD" id="cd00082">
    <property type="entry name" value="HisKA"/>
    <property type="match status" value="1"/>
</dbReference>
<evidence type="ECO:0000313" key="11">
    <source>
        <dbReference type="Proteomes" id="UP000633219"/>
    </source>
</evidence>
<organism evidence="10 11">
    <name type="scientific">Rhizobium setariae</name>
    <dbReference type="NCBI Taxonomy" id="2801340"/>
    <lineage>
        <taxon>Bacteria</taxon>
        <taxon>Pseudomonadati</taxon>
        <taxon>Pseudomonadota</taxon>
        <taxon>Alphaproteobacteria</taxon>
        <taxon>Hyphomicrobiales</taxon>
        <taxon>Rhizobiaceae</taxon>
        <taxon>Rhizobium/Agrobacterium group</taxon>
        <taxon>Rhizobium</taxon>
    </lineage>
</organism>
<evidence type="ECO:0000256" key="2">
    <source>
        <dbReference type="ARBA" id="ARBA00012438"/>
    </source>
</evidence>
<keyword evidence="11" id="KW-1185">Reference proteome</keyword>
<reference evidence="10" key="1">
    <citation type="submission" date="2021-01" db="EMBL/GenBank/DDBJ databases">
        <title>Rhizobium sp. strain KVB221 16S ribosomal RNA gene Genome sequencing and assembly.</title>
        <authorList>
            <person name="Kang M."/>
        </authorList>
    </citation>
    <scope>NUCLEOTIDE SEQUENCE</scope>
    <source>
        <strain evidence="10">KVB221</strain>
    </source>
</reference>
<dbReference type="InterPro" id="IPR004358">
    <property type="entry name" value="Sig_transdc_His_kin-like_C"/>
</dbReference>
<feature type="transmembrane region" description="Helical" evidence="7">
    <location>
        <begin position="81"/>
        <end position="102"/>
    </location>
</feature>
<comment type="catalytic activity">
    <reaction evidence="1">
        <text>ATP + protein L-histidine = ADP + protein N-phospho-L-histidine.</text>
        <dbReference type="EC" id="2.7.13.3"/>
    </reaction>
</comment>
<keyword evidence="7" id="KW-1133">Transmembrane helix</keyword>
<feature type="domain" description="Response regulatory" evidence="9">
    <location>
        <begin position="646"/>
        <end position="764"/>
    </location>
</feature>
<evidence type="ECO:0000256" key="3">
    <source>
        <dbReference type="ARBA" id="ARBA00022553"/>
    </source>
</evidence>
<dbReference type="Gene3D" id="1.10.287.130">
    <property type="match status" value="1"/>
</dbReference>
<evidence type="ECO:0000256" key="1">
    <source>
        <dbReference type="ARBA" id="ARBA00000085"/>
    </source>
</evidence>
<feature type="domain" description="Histidine kinase" evidence="8">
    <location>
        <begin position="262"/>
        <end position="477"/>
    </location>
</feature>
<dbReference type="InterPro" id="IPR036097">
    <property type="entry name" value="HisK_dim/P_sf"/>
</dbReference>
<dbReference type="InterPro" id="IPR005467">
    <property type="entry name" value="His_kinase_dom"/>
</dbReference>
<dbReference type="InterPro" id="IPR003661">
    <property type="entry name" value="HisK_dim/P_dom"/>
</dbReference>
<dbReference type="RefSeq" id="WP_201655326.1">
    <property type="nucleotide sequence ID" value="NZ_JAEQNC010000003.1"/>
</dbReference>
<evidence type="ECO:0000259" key="9">
    <source>
        <dbReference type="PROSITE" id="PS50110"/>
    </source>
</evidence>
<evidence type="ECO:0000259" key="8">
    <source>
        <dbReference type="PROSITE" id="PS50109"/>
    </source>
</evidence>
<dbReference type="PRINTS" id="PR00344">
    <property type="entry name" value="BCTRLSENSOR"/>
</dbReference>
<evidence type="ECO:0000256" key="5">
    <source>
        <dbReference type="PROSITE-ProRule" id="PRU00169"/>
    </source>
</evidence>
<dbReference type="SUPFAM" id="SSF47384">
    <property type="entry name" value="Homodimeric domain of signal transducing histidine kinase"/>
    <property type="match status" value="1"/>
</dbReference>
<dbReference type="SUPFAM" id="SSF55874">
    <property type="entry name" value="ATPase domain of HSP90 chaperone/DNA topoisomerase II/histidine kinase"/>
    <property type="match status" value="1"/>
</dbReference>
<gene>
    <name evidence="10" type="ORF">JJB09_07275</name>
</gene>
<dbReference type="Gene3D" id="3.30.565.10">
    <property type="entry name" value="Histidine kinase-like ATPase, C-terminal domain"/>
    <property type="match status" value="1"/>
</dbReference>
<dbReference type="Pfam" id="PF00512">
    <property type="entry name" value="HisKA"/>
    <property type="match status" value="1"/>
</dbReference>
<dbReference type="Gene3D" id="3.40.50.2300">
    <property type="match status" value="1"/>
</dbReference>
<dbReference type="SUPFAM" id="SSF52172">
    <property type="entry name" value="CheY-like"/>
    <property type="match status" value="1"/>
</dbReference>
<keyword evidence="3 5" id="KW-0597">Phosphoprotein</keyword>
<dbReference type="AlphaFoldDB" id="A0A937CPH9"/>
<proteinExistence type="predicted"/>
<dbReference type="PANTHER" id="PTHR45339">
    <property type="entry name" value="HYBRID SIGNAL TRANSDUCTION HISTIDINE KINASE J"/>
    <property type="match status" value="1"/>
</dbReference>
<dbReference type="InterPro" id="IPR011006">
    <property type="entry name" value="CheY-like_superfamily"/>
</dbReference>
<dbReference type="EMBL" id="JAEQNC010000003">
    <property type="protein sequence ID" value="MBL0371827.1"/>
    <property type="molecule type" value="Genomic_DNA"/>
</dbReference>
<feature type="transmembrane region" description="Helical" evidence="7">
    <location>
        <begin position="56"/>
        <end position="75"/>
    </location>
</feature>
<evidence type="ECO:0000256" key="7">
    <source>
        <dbReference type="SAM" id="Phobius"/>
    </source>
</evidence>
<dbReference type="Proteomes" id="UP000633219">
    <property type="component" value="Unassembled WGS sequence"/>
</dbReference>
<dbReference type="PANTHER" id="PTHR45339:SF1">
    <property type="entry name" value="HYBRID SIGNAL TRANSDUCTION HISTIDINE KINASE J"/>
    <property type="match status" value="1"/>
</dbReference>
<dbReference type="InterPro" id="IPR001789">
    <property type="entry name" value="Sig_transdc_resp-reg_receiver"/>
</dbReference>
<dbReference type="Pfam" id="PF00072">
    <property type="entry name" value="Response_reg"/>
    <property type="match status" value="1"/>
</dbReference>
<dbReference type="SMART" id="SM00448">
    <property type="entry name" value="REC"/>
    <property type="match status" value="1"/>
</dbReference>
<dbReference type="EC" id="2.7.13.3" evidence="2"/>
<name>A0A937CPH9_9HYPH</name>
<dbReference type="CDD" id="cd17546">
    <property type="entry name" value="REC_hyHK_CKI1_RcsC-like"/>
    <property type="match status" value="1"/>
</dbReference>
<feature type="region of interest" description="Disordered" evidence="6">
    <location>
        <begin position="615"/>
        <end position="636"/>
    </location>
</feature>
<keyword evidence="4" id="KW-0902">Two-component regulatory system</keyword>
<feature type="modified residue" description="4-aspartylphosphate" evidence="5">
    <location>
        <position position="694"/>
    </location>
</feature>
<dbReference type="InterPro" id="IPR036890">
    <property type="entry name" value="HATPase_C_sf"/>
</dbReference>
<keyword evidence="7" id="KW-0812">Transmembrane</keyword>
<sequence length="771" mass="83340">MSEPQKLQRRVAMAFDEPDYLRADAGSGFVSPLNSADIASDATFAGDAKSPATSGLLAYWLLGGGAVSLTLAFSIGSRFGVLTGILCFATAAFAGGLIWLWFRNRQSARIAESRRNEQANQEKRLADTDDPVLGGMTIGSIHDAMGDITLRRSLDGVILSANNTFRRISGWERPEGKTCDELGIRFRPGSGLHAYDVMFSTSRGNRTFLWHDVVTRDPVIDNLVIQSIARDVTNERADAFQHEQARLRAEEESDLKSRLIATVSHEIRTPLSGLLGMGHLLAGTKLTPEQANYLEGVRQSGTALANLVEDLLDFSSLTAGRFQIRTKRDAIRPLIESTVEMLSSRAHAKGIEIGAHIDSRLPEMLTFDAARFRQVLYNVIGNAVKFTETGGVLVSMTLEEQSLVVRITDSGPGMNEAETQRIFGEFEQGDLSRAREGGVGLGLAISARIMAETGGELAVESRIEEGSTFTIRLPLASGRDEPLRSGRELAGSRVLVFAPAGPAAAALAETLAGLGADTVSASRLEEVGAILDRHVPFNSIIVDHRLDGDFVASLRRDPRLKQAQRIFLVNPESRPAQMSGTSYHSWLIRPLREQSLIDVLTGKLKGLESRLARDEDFPTLSAEPSDGDTSAESHEKIKPPTATALSIVLGEDDPVNAMLCRAILEGAGHSVRLAENFATLEVILAEGADLLLTDDSMPDGKSDAFITRLRENQRHQGSHAPAVIVLTADATSETNERLMASGADLVLIKPVAPADLKSAIDSVVMRRLSKP</sequence>